<dbReference type="RefSeq" id="WP_204205337.1">
    <property type="nucleotide sequence ID" value="NZ_JAFELM010000045.1"/>
</dbReference>
<name>A0ABS2DQ19_9BACI</name>
<proteinExistence type="inferred from homology"/>
<evidence type="ECO:0000256" key="7">
    <source>
        <dbReference type="ARBA" id="ARBA00023239"/>
    </source>
</evidence>
<dbReference type="InterPro" id="IPR045186">
    <property type="entry name" value="Indole-3-glycerol_P_synth"/>
</dbReference>
<dbReference type="InterPro" id="IPR011060">
    <property type="entry name" value="RibuloseP-bd_barrel"/>
</dbReference>
<dbReference type="EMBL" id="JAFELM010000045">
    <property type="protein sequence ID" value="MBM6619858.1"/>
    <property type="molecule type" value="Genomic_DNA"/>
</dbReference>
<evidence type="ECO:0000256" key="4">
    <source>
        <dbReference type="ARBA" id="ARBA00022793"/>
    </source>
</evidence>
<dbReference type="PROSITE" id="PS00614">
    <property type="entry name" value="IGPS"/>
    <property type="match status" value="1"/>
</dbReference>
<keyword evidence="6 8" id="KW-0057">Aromatic amino acid biosynthesis</keyword>
<dbReference type="HAMAP" id="MF_00134_B">
    <property type="entry name" value="IGPS_B"/>
    <property type="match status" value="1"/>
</dbReference>
<evidence type="ECO:0000256" key="8">
    <source>
        <dbReference type="HAMAP-Rule" id="MF_00134"/>
    </source>
</evidence>
<dbReference type="InterPro" id="IPR013798">
    <property type="entry name" value="Indole-3-glycerol_P_synth_dom"/>
</dbReference>
<dbReference type="NCBIfam" id="NF001377">
    <property type="entry name" value="PRK00278.2-4"/>
    <property type="match status" value="1"/>
</dbReference>
<comment type="caution">
    <text evidence="10">The sequence shown here is derived from an EMBL/GenBank/DDBJ whole genome shotgun (WGS) entry which is preliminary data.</text>
</comment>
<dbReference type="Pfam" id="PF00218">
    <property type="entry name" value="IGPS"/>
    <property type="match status" value="1"/>
</dbReference>
<dbReference type="SUPFAM" id="SSF51366">
    <property type="entry name" value="Ribulose-phoshate binding barrel"/>
    <property type="match status" value="1"/>
</dbReference>
<protein>
    <recommendedName>
        <fullName evidence="8">Indole-3-glycerol phosphate synthase</fullName>
        <shortName evidence="8">IGPS</shortName>
        <ecNumber evidence="8">4.1.1.48</ecNumber>
    </recommendedName>
</protein>
<comment type="similarity">
    <text evidence="8">Belongs to the TrpC family.</text>
</comment>
<dbReference type="InterPro" id="IPR013785">
    <property type="entry name" value="Aldolase_TIM"/>
</dbReference>
<evidence type="ECO:0000256" key="3">
    <source>
        <dbReference type="ARBA" id="ARBA00022605"/>
    </source>
</evidence>
<evidence type="ECO:0000256" key="1">
    <source>
        <dbReference type="ARBA" id="ARBA00001633"/>
    </source>
</evidence>
<evidence type="ECO:0000313" key="11">
    <source>
        <dbReference type="Proteomes" id="UP001518925"/>
    </source>
</evidence>
<gene>
    <name evidence="8 10" type="primary">trpC</name>
    <name evidence="10" type="ORF">JR050_19530</name>
</gene>
<evidence type="ECO:0000256" key="2">
    <source>
        <dbReference type="ARBA" id="ARBA00004696"/>
    </source>
</evidence>
<sequence length="255" mass="28480">MLNKIIEVKVEEMKNFVLPEQRQDYKIVSLYDALSSPNRSVGLIAEVKKASPSKGIIRKDFNPLSIATDYVYAGADAISVLTDAPFFQGSKEYLSQIKEAVDVPLLRKDFIVDNRQILESKHLGADAILLIGEVLEPSRLVEFYIEAEELGLECIVEVHSIETIEKLLKRFTPKIIGINNRDLSSFQTSIEQTEVISSYIPPESLIVSESGIFTHADIEYVKEKGADAVLIGEAIMRKQDVVLAIKELFGENAHV</sequence>
<organism evidence="10 11">
    <name type="scientific">Bacillus suaedaesalsae</name>
    <dbReference type="NCBI Taxonomy" id="2810349"/>
    <lineage>
        <taxon>Bacteria</taxon>
        <taxon>Bacillati</taxon>
        <taxon>Bacillota</taxon>
        <taxon>Bacilli</taxon>
        <taxon>Bacillales</taxon>
        <taxon>Bacillaceae</taxon>
        <taxon>Bacillus</taxon>
    </lineage>
</organism>
<keyword evidence="11" id="KW-1185">Reference proteome</keyword>
<evidence type="ECO:0000256" key="6">
    <source>
        <dbReference type="ARBA" id="ARBA00023141"/>
    </source>
</evidence>
<dbReference type="EC" id="4.1.1.48" evidence="8"/>
<dbReference type="PANTHER" id="PTHR22854:SF2">
    <property type="entry name" value="INDOLE-3-GLYCEROL-PHOSPHATE SYNTHASE"/>
    <property type="match status" value="1"/>
</dbReference>
<keyword evidence="4 8" id="KW-0210">Decarboxylase</keyword>
<keyword evidence="3 8" id="KW-0028">Amino-acid biosynthesis</keyword>
<keyword evidence="7 8" id="KW-0456">Lyase</keyword>
<evidence type="ECO:0000259" key="9">
    <source>
        <dbReference type="Pfam" id="PF00218"/>
    </source>
</evidence>
<evidence type="ECO:0000313" key="10">
    <source>
        <dbReference type="EMBL" id="MBM6619858.1"/>
    </source>
</evidence>
<comment type="pathway">
    <text evidence="2 8">Amino-acid biosynthesis; L-tryptophan biosynthesis; L-tryptophan from chorismate: step 4/5.</text>
</comment>
<reference evidence="10 11" key="1">
    <citation type="submission" date="2021-02" db="EMBL/GenBank/DDBJ databases">
        <title>Bacillus sp. RD4P76, an endophyte from a halophyte.</title>
        <authorList>
            <person name="Sun J.-Q."/>
        </authorList>
    </citation>
    <scope>NUCLEOTIDE SEQUENCE [LARGE SCALE GENOMIC DNA]</scope>
    <source>
        <strain evidence="10 11">RD4P76</strain>
    </source>
</reference>
<accession>A0ABS2DQ19</accession>
<dbReference type="Gene3D" id="3.20.20.70">
    <property type="entry name" value="Aldolase class I"/>
    <property type="match status" value="1"/>
</dbReference>
<dbReference type="PANTHER" id="PTHR22854">
    <property type="entry name" value="TRYPTOPHAN BIOSYNTHESIS PROTEIN"/>
    <property type="match status" value="1"/>
</dbReference>
<comment type="catalytic activity">
    <reaction evidence="1 8">
        <text>1-(2-carboxyphenylamino)-1-deoxy-D-ribulose 5-phosphate + H(+) = (1S,2R)-1-C-(indol-3-yl)glycerol 3-phosphate + CO2 + H2O</text>
        <dbReference type="Rhea" id="RHEA:23476"/>
        <dbReference type="ChEBI" id="CHEBI:15377"/>
        <dbReference type="ChEBI" id="CHEBI:15378"/>
        <dbReference type="ChEBI" id="CHEBI:16526"/>
        <dbReference type="ChEBI" id="CHEBI:58613"/>
        <dbReference type="ChEBI" id="CHEBI:58866"/>
        <dbReference type="EC" id="4.1.1.48"/>
    </reaction>
</comment>
<evidence type="ECO:0000256" key="5">
    <source>
        <dbReference type="ARBA" id="ARBA00022822"/>
    </source>
</evidence>
<dbReference type="CDD" id="cd00331">
    <property type="entry name" value="IGPS"/>
    <property type="match status" value="1"/>
</dbReference>
<feature type="domain" description="Indole-3-glycerol phosphate synthase" evidence="9">
    <location>
        <begin position="20"/>
        <end position="248"/>
    </location>
</feature>
<dbReference type="Proteomes" id="UP001518925">
    <property type="component" value="Unassembled WGS sequence"/>
</dbReference>
<dbReference type="InterPro" id="IPR001468">
    <property type="entry name" value="Indole-3-GlycerolPSynthase_CS"/>
</dbReference>
<dbReference type="NCBIfam" id="NF001375">
    <property type="entry name" value="PRK00278.2-2"/>
    <property type="match status" value="1"/>
</dbReference>
<dbReference type="GO" id="GO:0004425">
    <property type="term" value="F:indole-3-glycerol-phosphate synthase activity"/>
    <property type="evidence" value="ECO:0007669"/>
    <property type="project" value="UniProtKB-EC"/>
</dbReference>
<keyword evidence="5 8" id="KW-0822">Tryptophan biosynthesis</keyword>